<name>A0A9I9E970_CUCME</name>
<evidence type="ECO:0000313" key="1">
    <source>
        <dbReference type="EnsemblPlants" id="MELO3C030568.2.1"/>
    </source>
</evidence>
<dbReference type="EnsemblPlants" id="MELO3C030568.2.1">
    <property type="protein sequence ID" value="MELO3C030568.2.1"/>
    <property type="gene ID" value="MELO3C030568.2"/>
</dbReference>
<dbReference type="Gramene" id="MELO3C030568.2.1">
    <property type="protein sequence ID" value="MELO3C030568.2.1"/>
    <property type="gene ID" value="MELO3C030568.2"/>
</dbReference>
<organism evidence="1">
    <name type="scientific">Cucumis melo</name>
    <name type="common">Muskmelon</name>
    <dbReference type="NCBI Taxonomy" id="3656"/>
    <lineage>
        <taxon>Eukaryota</taxon>
        <taxon>Viridiplantae</taxon>
        <taxon>Streptophyta</taxon>
        <taxon>Embryophyta</taxon>
        <taxon>Tracheophyta</taxon>
        <taxon>Spermatophyta</taxon>
        <taxon>Magnoliopsida</taxon>
        <taxon>eudicotyledons</taxon>
        <taxon>Gunneridae</taxon>
        <taxon>Pentapetalae</taxon>
        <taxon>rosids</taxon>
        <taxon>fabids</taxon>
        <taxon>Cucurbitales</taxon>
        <taxon>Cucurbitaceae</taxon>
        <taxon>Benincaseae</taxon>
        <taxon>Cucumis</taxon>
    </lineage>
</organism>
<accession>A0A9I9E970</accession>
<protein>
    <submittedName>
        <fullName evidence="1">Uncharacterized protein</fullName>
    </submittedName>
</protein>
<sequence>MGSLDYPSFHVILQDFCEVCGNFLDPYVSDFAFLPLLPYGGDGTYLLGSRLQLTYKLSATKIGMCVQQNLNQWCDIKTFHEPRPSDDFEHAILLRSMLGRAVPTLRPTNLKICHRRRDPQIHRLHTPISICSVPQLRFHFNFEFGLRLDPTLFPSISICFDF</sequence>
<dbReference type="AlphaFoldDB" id="A0A9I9E970"/>
<proteinExistence type="predicted"/>
<reference evidence="1" key="1">
    <citation type="submission" date="2023-03" db="UniProtKB">
        <authorList>
            <consortium name="EnsemblPlants"/>
        </authorList>
    </citation>
    <scope>IDENTIFICATION</scope>
</reference>